<dbReference type="GO" id="GO:0046890">
    <property type="term" value="P:regulation of lipid biosynthetic process"/>
    <property type="evidence" value="ECO:0007669"/>
    <property type="project" value="UniProtKB-UniRule"/>
</dbReference>
<dbReference type="KEGG" id="bpsi:IX83_05920"/>
<protein>
    <recommendedName>
        <fullName evidence="2">Lipopolysaccharide assembly protein B</fullName>
    </recommendedName>
</protein>
<dbReference type="RefSeq" id="WP_038500148.1">
    <property type="nucleotide sequence ID" value="NZ_AFWK01000016.1"/>
</dbReference>
<feature type="binding site" evidence="2">
    <location>
        <position position="369"/>
    </location>
    <ligand>
        <name>Fe cation</name>
        <dbReference type="ChEBI" id="CHEBI:24875"/>
    </ligand>
</feature>
<dbReference type="AlphaFoldDB" id="A0A077DHC8"/>
<evidence type="ECO:0000256" key="2">
    <source>
        <dbReference type="HAMAP-Rule" id="MF_00994"/>
    </source>
</evidence>
<dbReference type="Proteomes" id="UP000028945">
    <property type="component" value="Chromosome"/>
</dbReference>
<dbReference type="Pfam" id="PF18073">
    <property type="entry name" value="Zn_ribbon_LapB"/>
    <property type="match status" value="1"/>
</dbReference>
<keyword evidence="2" id="KW-0997">Cell inner membrane</keyword>
<feature type="binding site" evidence="2">
    <location>
        <position position="372"/>
    </location>
    <ligand>
        <name>Fe cation</name>
        <dbReference type="ChEBI" id="CHEBI:24875"/>
    </ligand>
</feature>
<dbReference type="OrthoDB" id="507476at2"/>
<feature type="binding site" evidence="2">
    <location>
        <position position="355"/>
    </location>
    <ligand>
        <name>Fe cation</name>
        <dbReference type="ChEBI" id="CHEBI:24875"/>
    </ligand>
</feature>
<organism evidence="5 6">
    <name type="scientific">Basilea psittacipulmonis DSM 24701</name>
    <dbReference type="NCBI Taxonomy" id="1072685"/>
    <lineage>
        <taxon>Bacteria</taxon>
        <taxon>Pseudomonadati</taxon>
        <taxon>Pseudomonadota</taxon>
        <taxon>Betaproteobacteria</taxon>
        <taxon>Burkholderiales</taxon>
        <taxon>Alcaligenaceae</taxon>
        <taxon>Basilea</taxon>
    </lineage>
</organism>
<dbReference type="InterPro" id="IPR030865">
    <property type="entry name" value="LapB"/>
</dbReference>
<evidence type="ECO:0000259" key="4">
    <source>
        <dbReference type="Pfam" id="PF18073"/>
    </source>
</evidence>
<keyword evidence="2 3" id="KW-0812">Transmembrane</keyword>
<dbReference type="Gene3D" id="1.25.40.10">
    <property type="entry name" value="Tetratricopeptide repeat domain"/>
    <property type="match status" value="2"/>
</dbReference>
<keyword evidence="2" id="KW-0677">Repeat</keyword>
<dbReference type="STRING" id="1072685.IX83_05920"/>
<dbReference type="SUPFAM" id="SSF48452">
    <property type="entry name" value="TPR-like"/>
    <property type="match status" value="1"/>
</dbReference>
<gene>
    <name evidence="2" type="primary">lapB</name>
    <name evidence="5" type="ORF">IX83_05920</name>
</gene>
<dbReference type="GO" id="GO:0008653">
    <property type="term" value="P:lipopolysaccharide metabolic process"/>
    <property type="evidence" value="ECO:0007669"/>
    <property type="project" value="InterPro"/>
</dbReference>
<keyword evidence="6" id="KW-1185">Reference proteome</keyword>
<name>A0A077DHC8_9BURK</name>
<dbReference type="eggNOG" id="COG2956">
    <property type="taxonomic scope" value="Bacteria"/>
</dbReference>
<sequence length="386" mass="44826">MEFEPWLLIFVPIIFALGWLAARFDVRQLLKENKSLPDSYFKGLNFLLEEEHDKAIAAFVEVARLDPETIDLHFALGSLFRRRGEIERAIYVHQSLLSREDLPLKDREKALFEIAQDYLKSGMYDRAEETFKMVQSGSYAEQATRSLIHIYEIVHDWPNAIEAVNQWARLSHESIPQVIHYYCEMAQVYMSTDPEKTQEYLQLAQQALKRFETPAARARLNILLAQFNALNVLSARQYYLDILTHSPEYAGLIAPAMIQNYAHTQEQAIAFDLLEKHFMQYPNVDLFTAVSKALYAHDPEKARQFARQALRLMPSLLALEKTLSMEKELASLTDDVGLLYNIIRRDSQKLDKYHCHSCGFDAKIFYWQCPGCNKWETYSPKKGELL</sequence>
<feature type="transmembrane region" description="Helical" evidence="3">
    <location>
        <begin position="6"/>
        <end position="26"/>
    </location>
</feature>
<feature type="topological domain" description="Cytoplasmic" evidence="2">
    <location>
        <begin position="23"/>
        <end position="386"/>
    </location>
</feature>
<dbReference type="InterPro" id="IPR041166">
    <property type="entry name" value="Rubredoxin_2"/>
</dbReference>
<keyword evidence="2" id="KW-0408">Iron</keyword>
<feature type="domain" description="LapB rubredoxin metal binding" evidence="4">
    <location>
        <begin position="353"/>
        <end position="377"/>
    </location>
</feature>
<keyword evidence="2 3" id="KW-0472">Membrane</keyword>
<feature type="binding site" evidence="2">
    <location>
        <position position="358"/>
    </location>
    <ligand>
        <name>Fe cation</name>
        <dbReference type="ChEBI" id="CHEBI:24875"/>
    </ligand>
</feature>
<evidence type="ECO:0000256" key="1">
    <source>
        <dbReference type="ARBA" id="ARBA00022723"/>
    </source>
</evidence>
<keyword evidence="2" id="KW-1003">Cell membrane</keyword>
<dbReference type="GO" id="GO:0005506">
    <property type="term" value="F:iron ion binding"/>
    <property type="evidence" value="ECO:0007669"/>
    <property type="project" value="UniProtKB-UniRule"/>
</dbReference>
<reference evidence="5 6" key="1">
    <citation type="journal article" date="2014" name="BMC Genomics">
        <title>A genomic perspective on a new bacterial genus and species from the Alcaligenaceae family, Basilea psittacipulmonis.</title>
        <authorList>
            <person name="Whiteson K.L."/>
            <person name="Hernandez D."/>
            <person name="Lazarevic V."/>
            <person name="Gaia N."/>
            <person name="Farinelli L."/>
            <person name="Francois P."/>
            <person name="Pilo P."/>
            <person name="Frey J."/>
            <person name="Schrenzel J."/>
        </authorList>
    </citation>
    <scope>NUCLEOTIDE SEQUENCE [LARGE SCALE GENOMIC DNA]</scope>
    <source>
        <strain evidence="5 6">DSM 24701</strain>
    </source>
</reference>
<keyword evidence="2" id="KW-0802">TPR repeat</keyword>
<comment type="similarity">
    <text evidence="2">Belongs to the LapB family.</text>
</comment>
<accession>A0A077DHC8</accession>
<dbReference type="NCBIfam" id="NF008755">
    <property type="entry name" value="PRK11788.1-3"/>
    <property type="match status" value="1"/>
</dbReference>
<dbReference type="GO" id="GO:0009898">
    <property type="term" value="C:cytoplasmic side of plasma membrane"/>
    <property type="evidence" value="ECO:0007669"/>
    <property type="project" value="UniProtKB-UniRule"/>
</dbReference>
<dbReference type="HOGENOM" id="CLU_059365_1_0_4"/>
<keyword evidence="1 2" id="KW-0479">Metal-binding</keyword>
<dbReference type="HAMAP" id="MF_00994">
    <property type="entry name" value="LPS_assembly_LapB"/>
    <property type="match status" value="1"/>
</dbReference>
<dbReference type="EMBL" id="CP009238">
    <property type="protein sequence ID" value="AIL32912.1"/>
    <property type="molecule type" value="Genomic_DNA"/>
</dbReference>
<comment type="subcellular location">
    <subcellularLocation>
        <location evidence="2">Cell inner membrane</location>
        <topology evidence="2">Single-pass membrane protein</topology>
        <orientation evidence="2">Cytoplasmic side</orientation>
    </subcellularLocation>
</comment>
<proteinExistence type="inferred from homology"/>
<comment type="function">
    <text evidence="2">Modulates cellular lipopolysaccharide (LPS) levels by regulating LpxC, which is involved in lipid A biosynthesis. May act by modulating the proteolytic activity of FtsH towards LpxC. May also coordinate assembly of proteins involved in LPS synthesis at the plasma membrane.</text>
</comment>
<dbReference type="InterPro" id="IPR011990">
    <property type="entry name" value="TPR-like_helical_dom_sf"/>
</dbReference>
<evidence type="ECO:0000256" key="3">
    <source>
        <dbReference type="SAM" id="Phobius"/>
    </source>
</evidence>
<evidence type="ECO:0000313" key="6">
    <source>
        <dbReference type="Proteomes" id="UP000028945"/>
    </source>
</evidence>
<evidence type="ECO:0000313" key="5">
    <source>
        <dbReference type="EMBL" id="AIL32912.1"/>
    </source>
</evidence>
<keyword evidence="2 3" id="KW-1133">Transmembrane helix</keyword>